<evidence type="ECO:0000313" key="6">
    <source>
        <dbReference type="Proteomes" id="UP000199546"/>
    </source>
</evidence>
<proteinExistence type="predicted"/>
<gene>
    <name evidence="5" type="ORF">SAMN05660657_03914</name>
</gene>
<dbReference type="InterPro" id="IPR037165">
    <property type="entry name" value="AldOxase/xan_DH_Mopterin-bd_sf"/>
</dbReference>
<dbReference type="InterPro" id="IPR000674">
    <property type="entry name" value="Ald_Oxase/Xan_DH_a/b"/>
</dbReference>
<dbReference type="InterPro" id="IPR036856">
    <property type="entry name" value="Ald_Oxase/Xan_DH_a/b_sf"/>
</dbReference>
<dbReference type="Pfam" id="PF01315">
    <property type="entry name" value="Ald_Xan_dh_C"/>
    <property type="match status" value="1"/>
</dbReference>
<protein>
    <submittedName>
        <fullName evidence="5">Xanthine dehydrogenase, molybdenum binding subunit apoprotein</fullName>
    </submittedName>
</protein>
<dbReference type="GO" id="GO:0005506">
    <property type="term" value="F:iron ion binding"/>
    <property type="evidence" value="ECO:0007669"/>
    <property type="project" value="InterPro"/>
</dbReference>
<keyword evidence="2" id="KW-0560">Oxidoreductase</keyword>
<organism evidence="5 6">
    <name type="scientific">Geodermatophilus amargosae</name>
    <dbReference type="NCBI Taxonomy" id="1296565"/>
    <lineage>
        <taxon>Bacteria</taxon>
        <taxon>Bacillati</taxon>
        <taxon>Actinomycetota</taxon>
        <taxon>Actinomycetes</taxon>
        <taxon>Geodermatophilales</taxon>
        <taxon>Geodermatophilaceae</taxon>
        <taxon>Geodermatophilus</taxon>
    </lineage>
</organism>
<evidence type="ECO:0000313" key="5">
    <source>
        <dbReference type="EMBL" id="SFT92045.1"/>
    </source>
</evidence>
<dbReference type="Pfam" id="PF02738">
    <property type="entry name" value="MoCoBD_1"/>
    <property type="match status" value="1"/>
</dbReference>
<dbReference type="SUPFAM" id="SSF56003">
    <property type="entry name" value="Molybdenum cofactor-binding domain"/>
    <property type="match status" value="1"/>
</dbReference>
<dbReference type="PANTHER" id="PTHR11908">
    <property type="entry name" value="XANTHINE DEHYDROGENASE"/>
    <property type="match status" value="1"/>
</dbReference>
<feature type="domain" description="Aldehyde oxidase/xanthine dehydrogenase a/b hammerhead" evidence="4">
    <location>
        <begin position="20"/>
        <end position="135"/>
    </location>
</feature>
<dbReference type="Proteomes" id="UP000199546">
    <property type="component" value="Unassembled WGS sequence"/>
</dbReference>
<keyword evidence="1" id="KW-0500">Molybdenum</keyword>
<sequence length="808" mass="86585">MTTKLFGEPVRRREDARLIIGKGRYLDDIGAGALAAAFVRSPHAHARITDVDVEAALDVEGLVAIYTYEDLTGPMAEPLPVLIPHPQLHAPRTGYALANGMVNHVGEPVVMVVATDRYLAEDAAERIVVTYEELPVVVGVDAAREARAVVHEDIPDNVAARHHQETGDVEPTLAASPHTLSFTQYIERSACMPLEGKGVHARWDPDDASLRVHSSTQASTSVRAAIAAKLELSLDRVEVVAPDVGGGFGVKIVHPWPEELLVPMAAIRLGHEVKWAEDRREHFISSAHERQQRQEITVGYDDDGRITALDVHVWHDNGAYTPYGIIVPIVTATQLVGPYALPVYRVVVESVYTNTVIVTPYRGAGRPQGCYAMERTMDRVADALGLDRAEVRRRNLITPDQFPYDHHLTFQDGRPVIYDSGDYPGLLDKLVALVGWDEAAALRADAQARGKLLGVGMALYVEGTGPGPYEGGHVQVLGSGKVLVSTGLTSQGQGHETVFAQIVASELGVSMDDVEVHTGDTRRFGYAVGTFASRAAVMSGNAVALAARGVREKAIRIAAEVLEANPEDLEIDEGLVQVKGTPGASIPLRTVAVLSNPLRYAFDEAAKQATQFAGPGDDSKPPVAPGDAPGLEHRDYYSPIRSTFASGAHAAVVEIDPQTWEIDVVRYAVVHDCGNVVNPMIVEGQVHGGVAQGVGGALYERMAYDADGQLQNASFMDFLMPYASEVPDVVIDHQETPSPLNPLGIKGAGEAGVIPGTAAIASAIEDATGRRIASMPISPTELYDLMRDETAERTAASQQTSLQTGVPA</sequence>
<dbReference type="Gene3D" id="3.90.1170.50">
    <property type="entry name" value="Aldehyde oxidase/xanthine dehydrogenase, a/b hammerhead"/>
    <property type="match status" value="1"/>
</dbReference>
<accession>A0A1I7BY04</accession>
<keyword evidence="6" id="KW-1185">Reference proteome</keyword>
<dbReference type="SUPFAM" id="SSF54665">
    <property type="entry name" value="CO dehydrogenase molybdoprotein N-domain-like"/>
    <property type="match status" value="1"/>
</dbReference>
<evidence type="ECO:0000256" key="2">
    <source>
        <dbReference type="ARBA" id="ARBA00023002"/>
    </source>
</evidence>
<feature type="region of interest" description="Disordered" evidence="3">
    <location>
        <begin position="611"/>
        <end position="632"/>
    </location>
</feature>
<evidence type="ECO:0000259" key="4">
    <source>
        <dbReference type="SMART" id="SM01008"/>
    </source>
</evidence>
<dbReference type="PANTHER" id="PTHR11908:SF132">
    <property type="entry name" value="ALDEHYDE OXIDASE 1-RELATED"/>
    <property type="match status" value="1"/>
</dbReference>
<evidence type="ECO:0000256" key="1">
    <source>
        <dbReference type="ARBA" id="ARBA00022505"/>
    </source>
</evidence>
<name>A0A1I7BY04_9ACTN</name>
<dbReference type="AlphaFoldDB" id="A0A1I7BY04"/>
<reference evidence="6" key="1">
    <citation type="submission" date="2016-10" db="EMBL/GenBank/DDBJ databases">
        <authorList>
            <person name="Varghese N."/>
            <person name="Submissions S."/>
        </authorList>
    </citation>
    <scope>NUCLEOTIDE SEQUENCE [LARGE SCALE GENOMIC DNA]</scope>
    <source>
        <strain evidence="6">DSM 46136</strain>
    </source>
</reference>
<dbReference type="GO" id="GO:0016491">
    <property type="term" value="F:oxidoreductase activity"/>
    <property type="evidence" value="ECO:0007669"/>
    <property type="project" value="UniProtKB-KW"/>
</dbReference>
<dbReference type="NCBIfam" id="NF040766">
    <property type="entry name" value="CODH_aero_grp5"/>
    <property type="match status" value="1"/>
</dbReference>
<evidence type="ECO:0000256" key="3">
    <source>
        <dbReference type="SAM" id="MobiDB-lite"/>
    </source>
</evidence>
<dbReference type="InterPro" id="IPR016208">
    <property type="entry name" value="Ald_Oxase/xanthine_DH-like"/>
</dbReference>
<dbReference type="SMART" id="SM01008">
    <property type="entry name" value="Ald_Xan_dh_C"/>
    <property type="match status" value="1"/>
</dbReference>
<dbReference type="Gene3D" id="3.30.365.10">
    <property type="entry name" value="Aldehyde oxidase/xanthine dehydrogenase, molybdopterin binding domain"/>
    <property type="match status" value="4"/>
</dbReference>
<dbReference type="OrthoDB" id="9758509at2"/>
<dbReference type="STRING" id="1296565.SAMN05660657_03914"/>
<dbReference type="EMBL" id="FPBA01000016">
    <property type="protein sequence ID" value="SFT92045.1"/>
    <property type="molecule type" value="Genomic_DNA"/>
</dbReference>
<dbReference type="RefSeq" id="WP_093581941.1">
    <property type="nucleotide sequence ID" value="NZ_FPBA01000016.1"/>
</dbReference>
<dbReference type="Pfam" id="PF20256">
    <property type="entry name" value="MoCoBD_2"/>
    <property type="match status" value="1"/>
</dbReference>
<dbReference type="InterPro" id="IPR046867">
    <property type="entry name" value="AldOxase/xan_DH_MoCoBD2"/>
</dbReference>
<dbReference type="InterPro" id="IPR008274">
    <property type="entry name" value="AldOxase/xan_DH_MoCoBD1"/>
</dbReference>